<keyword evidence="4" id="KW-0539">Nucleus</keyword>
<evidence type="ECO:0000256" key="2">
    <source>
        <dbReference type="ARBA" id="ARBA00005819"/>
    </source>
</evidence>
<dbReference type="Proteomes" id="UP000008311">
    <property type="component" value="Unassembled WGS sequence"/>
</dbReference>
<organism evidence="6 7">
    <name type="scientific">Ricinus communis</name>
    <name type="common">Castor bean</name>
    <dbReference type="NCBI Taxonomy" id="3988"/>
    <lineage>
        <taxon>Eukaryota</taxon>
        <taxon>Viridiplantae</taxon>
        <taxon>Streptophyta</taxon>
        <taxon>Embryophyta</taxon>
        <taxon>Tracheophyta</taxon>
        <taxon>Spermatophyta</taxon>
        <taxon>Magnoliopsida</taxon>
        <taxon>eudicotyledons</taxon>
        <taxon>Gunneridae</taxon>
        <taxon>Pentapetalae</taxon>
        <taxon>rosids</taxon>
        <taxon>fabids</taxon>
        <taxon>Malpighiales</taxon>
        <taxon>Euphorbiaceae</taxon>
        <taxon>Acalyphoideae</taxon>
        <taxon>Acalypheae</taxon>
        <taxon>Ricinus</taxon>
    </lineage>
</organism>
<evidence type="ECO:0000256" key="4">
    <source>
        <dbReference type="ARBA" id="ARBA00023242"/>
    </source>
</evidence>
<dbReference type="STRING" id="3988.B9SJ78"/>
<dbReference type="InterPro" id="IPR012677">
    <property type="entry name" value="Nucleotide-bd_a/b_plait_sf"/>
</dbReference>
<reference evidence="7" key="1">
    <citation type="journal article" date="2010" name="Nat. Biotechnol.">
        <title>Draft genome sequence of the oilseed species Ricinus communis.</title>
        <authorList>
            <person name="Chan A.P."/>
            <person name="Crabtree J."/>
            <person name="Zhao Q."/>
            <person name="Lorenzi H."/>
            <person name="Orvis J."/>
            <person name="Puiu D."/>
            <person name="Melake-Berhan A."/>
            <person name="Jones K.M."/>
            <person name="Redman J."/>
            <person name="Chen G."/>
            <person name="Cahoon E.B."/>
            <person name="Gedil M."/>
            <person name="Stanke M."/>
            <person name="Haas B.J."/>
            <person name="Wortman J.R."/>
            <person name="Fraser-Liggett C.M."/>
            <person name="Ravel J."/>
            <person name="Rabinowicz P.D."/>
        </authorList>
    </citation>
    <scope>NUCLEOTIDE SEQUENCE [LARGE SCALE GENOMIC DNA]</scope>
    <source>
        <strain evidence="7">cv. Hale</strain>
    </source>
</reference>
<proteinExistence type="inferred from homology"/>
<feature type="compositionally biased region" description="Basic and acidic residues" evidence="5">
    <location>
        <begin position="41"/>
        <end position="51"/>
    </location>
</feature>
<dbReference type="FunCoup" id="B9SJ78">
    <property type="interactions" value="3084"/>
</dbReference>
<evidence type="ECO:0000256" key="5">
    <source>
        <dbReference type="SAM" id="MobiDB-lite"/>
    </source>
</evidence>
<keyword evidence="7" id="KW-1185">Reference proteome</keyword>
<comment type="subcellular location">
    <subcellularLocation>
        <location evidence="1">Nucleus</location>
        <location evidence="1">Nucleolus</location>
    </subcellularLocation>
</comment>
<dbReference type="eggNOG" id="KOG3152">
    <property type="taxonomic scope" value="Eukaryota"/>
</dbReference>
<feature type="region of interest" description="Disordered" evidence="5">
    <location>
        <begin position="1"/>
        <end position="143"/>
    </location>
</feature>
<dbReference type="GO" id="GO:0000447">
    <property type="term" value="P:endonucleolytic cleavage in ITS1 to separate SSU-rRNA from 5.8S rRNA and LSU-rRNA from tricistronic rRNA transcript (SSU-rRNA, 5.8S rRNA, LSU-rRNA)"/>
    <property type="evidence" value="ECO:0000318"/>
    <property type="project" value="GO_Central"/>
</dbReference>
<dbReference type="GO" id="GO:0003723">
    <property type="term" value="F:RNA binding"/>
    <property type="evidence" value="ECO:0000318"/>
    <property type="project" value="GO_Central"/>
</dbReference>
<dbReference type="PANTHER" id="PTHR12311">
    <property type="entry name" value="ACTIVATOR OF BASAL TRANSCRIPTION 1"/>
    <property type="match status" value="1"/>
</dbReference>
<dbReference type="CDD" id="cd12263">
    <property type="entry name" value="RRM_ABT1_like"/>
    <property type="match status" value="1"/>
</dbReference>
<dbReference type="InParanoid" id="B9SJ78"/>
<protein>
    <submittedName>
        <fullName evidence="6">Activator of basal transcription, putative</fullName>
    </submittedName>
</protein>
<dbReference type="PANTHER" id="PTHR12311:SF7">
    <property type="entry name" value="ACTIVATOR OF BASAL TRANSCRIPTION 1"/>
    <property type="match status" value="1"/>
</dbReference>
<feature type="compositionally biased region" description="Basic and acidic residues" evidence="5">
    <location>
        <begin position="79"/>
        <end position="98"/>
    </location>
</feature>
<comment type="similarity">
    <text evidence="2">Belongs to the ESF2/ABP1 family.</text>
</comment>
<dbReference type="GO" id="GO:0000480">
    <property type="term" value="P:endonucleolytic cleavage in 5'-ETS of tricistronic rRNA transcript (SSU-rRNA, 5.8S rRNA, LSU-rRNA)"/>
    <property type="evidence" value="ECO:0000318"/>
    <property type="project" value="GO_Central"/>
</dbReference>
<evidence type="ECO:0000313" key="6">
    <source>
        <dbReference type="EMBL" id="EEF36324.1"/>
    </source>
</evidence>
<dbReference type="GO" id="GO:0034462">
    <property type="term" value="P:small-subunit processome assembly"/>
    <property type="evidence" value="ECO:0000318"/>
    <property type="project" value="GO_Central"/>
</dbReference>
<dbReference type="InterPro" id="IPR039119">
    <property type="entry name" value="ABT1/Esf2"/>
</dbReference>
<dbReference type="InterPro" id="IPR035979">
    <property type="entry name" value="RBD_domain_sf"/>
</dbReference>
<dbReference type="GO" id="GO:0005730">
    <property type="term" value="C:nucleolus"/>
    <property type="evidence" value="ECO:0000318"/>
    <property type="project" value="GO_Central"/>
</dbReference>
<accession>B9SJ78</accession>
<dbReference type="InterPro" id="IPR034353">
    <property type="entry name" value="ABT1/ESF2_RRM"/>
</dbReference>
<dbReference type="Gene3D" id="3.30.70.330">
    <property type="match status" value="1"/>
</dbReference>
<dbReference type="KEGG" id="rcu:8258219"/>
<evidence type="ECO:0000256" key="3">
    <source>
        <dbReference type="ARBA" id="ARBA00022884"/>
    </source>
</evidence>
<dbReference type="AlphaFoldDB" id="B9SJ78"/>
<dbReference type="SUPFAM" id="SSF54928">
    <property type="entry name" value="RNA-binding domain, RBD"/>
    <property type="match status" value="1"/>
</dbReference>
<feature type="compositionally biased region" description="Basic and acidic residues" evidence="5">
    <location>
        <begin position="17"/>
        <end position="26"/>
    </location>
</feature>
<keyword evidence="3" id="KW-0694">RNA-binding</keyword>
<gene>
    <name evidence="6" type="ORF">RCOM_1478350</name>
</gene>
<dbReference type="GO" id="GO:0000472">
    <property type="term" value="P:endonucleolytic cleavage to generate mature 5'-end of SSU-rRNA from (SSU-rRNA, 5.8S rRNA, LSU-rRNA)"/>
    <property type="evidence" value="ECO:0000318"/>
    <property type="project" value="GO_Central"/>
</dbReference>
<evidence type="ECO:0000256" key="1">
    <source>
        <dbReference type="ARBA" id="ARBA00004604"/>
    </source>
</evidence>
<sequence length="406" mass="46627">MAKVEYKINALSSQTEGDPKSSAERQIKKKNKKKKQLLESVKVEDEQEANRDIPSVEGNSQYVDMSAESRKKKLKKKLLKETAISKEGSKETGVEREKKGSKKRKKQSLLETAEIEDEEDVNWKGSPKAMNTTAGSGKSDEEKQLLKETAVAEEKQEASGINLVEEENQTLTNEMVDRLKKKKKKRLLKEAAQADRRGVCYLSRIPPHMDHVKLRHILCRYGEIQRIYLAPEVNKHRVQYRVQRRKADGLEDLGFSEGWVEFTNKSIAKRVANMLNGEQMGGRKRSQFYYDLWNIKYLSKFKWDDLTEEIAYKSAIREQKLALELSAAKRERDFYLSKVEKSRALSSIEERLKKKQKVQLETGGEFSVSIPKVIRQFAQTKPIADRAEENRPRLSKDVLAGVFGGS</sequence>
<name>B9SJ78_RICCO</name>
<dbReference type="OrthoDB" id="287393at2759"/>
<dbReference type="EMBL" id="EQ973982">
    <property type="protein sequence ID" value="EEF36324.1"/>
    <property type="molecule type" value="Genomic_DNA"/>
</dbReference>
<evidence type="ECO:0000313" key="7">
    <source>
        <dbReference type="Proteomes" id="UP000008311"/>
    </source>
</evidence>